<evidence type="ECO:0000313" key="5">
    <source>
        <dbReference type="Proteomes" id="UP001595904"/>
    </source>
</evidence>
<comment type="caution">
    <text evidence="4">The sequence shown here is derived from an EMBL/GenBank/DDBJ whole genome shotgun (WGS) entry which is preliminary data.</text>
</comment>
<reference evidence="5" key="1">
    <citation type="journal article" date="2019" name="Int. J. Syst. Evol. Microbiol.">
        <title>The Global Catalogue of Microorganisms (GCM) 10K type strain sequencing project: providing services to taxonomists for standard genome sequencing and annotation.</title>
        <authorList>
            <consortium name="The Broad Institute Genomics Platform"/>
            <consortium name="The Broad Institute Genome Sequencing Center for Infectious Disease"/>
            <person name="Wu L."/>
            <person name="Ma J."/>
        </authorList>
    </citation>
    <scope>NUCLEOTIDE SEQUENCE [LARGE SCALE GENOMIC DNA]</scope>
    <source>
        <strain evidence="5">CGMCC 1.10759</strain>
    </source>
</reference>
<evidence type="ECO:0000256" key="1">
    <source>
        <dbReference type="ARBA" id="ARBA00009091"/>
    </source>
</evidence>
<accession>A0ABV8T1S3</accession>
<dbReference type="SUPFAM" id="SSF111384">
    <property type="entry name" value="OmpH-like"/>
    <property type="match status" value="1"/>
</dbReference>
<keyword evidence="2 3" id="KW-0732">Signal</keyword>
<dbReference type="Pfam" id="PF03938">
    <property type="entry name" value="OmpH"/>
    <property type="match status" value="1"/>
</dbReference>
<organism evidence="4 5">
    <name type="scientific">Steroidobacter flavus</name>
    <dbReference type="NCBI Taxonomy" id="1842136"/>
    <lineage>
        <taxon>Bacteria</taxon>
        <taxon>Pseudomonadati</taxon>
        <taxon>Pseudomonadota</taxon>
        <taxon>Gammaproteobacteria</taxon>
        <taxon>Steroidobacterales</taxon>
        <taxon>Steroidobacteraceae</taxon>
        <taxon>Steroidobacter</taxon>
    </lineage>
</organism>
<keyword evidence="5" id="KW-1185">Reference proteome</keyword>
<dbReference type="InterPro" id="IPR024930">
    <property type="entry name" value="Skp_dom_sf"/>
</dbReference>
<protein>
    <submittedName>
        <fullName evidence="4">OmpH family outer membrane protein</fullName>
    </submittedName>
</protein>
<dbReference type="Gene3D" id="3.30.910.20">
    <property type="entry name" value="Skp domain"/>
    <property type="match status" value="1"/>
</dbReference>
<dbReference type="Proteomes" id="UP001595904">
    <property type="component" value="Unassembled WGS sequence"/>
</dbReference>
<feature type="signal peptide" evidence="3">
    <location>
        <begin position="1"/>
        <end position="27"/>
    </location>
</feature>
<evidence type="ECO:0000256" key="3">
    <source>
        <dbReference type="SAM" id="SignalP"/>
    </source>
</evidence>
<dbReference type="SMART" id="SM00935">
    <property type="entry name" value="OmpH"/>
    <property type="match status" value="1"/>
</dbReference>
<dbReference type="PANTHER" id="PTHR35089:SF1">
    <property type="entry name" value="CHAPERONE PROTEIN SKP"/>
    <property type="match status" value="1"/>
</dbReference>
<name>A0ABV8T1S3_9GAMM</name>
<proteinExistence type="inferred from homology"/>
<dbReference type="RefSeq" id="WP_380604451.1">
    <property type="nucleotide sequence ID" value="NZ_JBHSDU010000015.1"/>
</dbReference>
<evidence type="ECO:0000313" key="4">
    <source>
        <dbReference type="EMBL" id="MFC4313804.1"/>
    </source>
</evidence>
<sequence>MTSHKMRSAPIAVAVLLAIGSIGNVLAAEDAAKSQAQTQGLGGPEIPGVCLLSRQAIFANAEVGKSASAQIAKLTEESQTEFEGQRKPLEDEARKLEGEKALMPAAKYTEQQQSLARRWGELQKKADHRTREIEATRQKAIDRISTEAQPVLADVYKERKCGLLLDRGVALGGNMNGDLTAAVVKALDAKIKTIPVQREILPMTPVASSGR</sequence>
<gene>
    <name evidence="4" type="ORF">ACFPN2_32320</name>
</gene>
<dbReference type="EMBL" id="JBHSDU010000015">
    <property type="protein sequence ID" value="MFC4313804.1"/>
    <property type="molecule type" value="Genomic_DNA"/>
</dbReference>
<dbReference type="PANTHER" id="PTHR35089">
    <property type="entry name" value="CHAPERONE PROTEIN SKP"/>
    <property type="match status" value="1"/>
</dbReference>
<dbReference type="InterPro" id="IPR005632">
    <property type="entry name" value="Chaperone_Skp"/>
</dbReference>
<comment type="similarity">
    <text evidence="1">Belongs to the Skp family.</text>
</comment>
<evidence type="ECO:0000256" key="2">
    <source>
        <dbReference type="ARBA" id="ARBA00022729"/>
    </source>
</evidence>
<feature type="chain" id="PRO_5046045409" evidence="3">
    <location>
        <begin position="28"/>
        <end position="211"/>
    </location>
</feature>